<organism evidence="2 3">
    <name type="scientific">Sandaracinus amylolyticus</name>
    <dbReference type="NCBI Taxonomy" id="927083"/>
    <lineage>
        <taxon>Bacteria</taxon>
        <taxon>Pseudomonadati</taxon>
        <taxon>Myxococcota</taxon>
        <taxon>Polyangia</taxon>
        <taxon>Polyangiales</taxon>
        <taxon>Sandaracinaceae</taxon>
        <taxon>Sandaracinus</taxon>
    </lineage>
</organism>
<accession>A0A0F6YHD1</accession>
<dbReference type="EMBL" id="CP011125">
    <property type="protein sequence ID" value="AKF04935.1"/>
    <property type="molecule type" value="Genomic_DNA"/>
</dbReference>
<evidence type="ECO:0008006" key="4">
    <source>
        <dbReference type="Google" id="ProtNLM"/>
    </source>
</evidence>
<protein>
    <recommendedName>
        <fullName evidence="4">Peptidase C-terminal archaeal/bacterial domain-containing protein</fullName>
    </recommendedName>
</protein>
<feature type="signal peptide" evidence="1">
    <location>
        <begin position="1"/>
        <end position="22"/>
    </location>
</feature>
<keyword evidence="1" id="KW-0732">Signal</keyword>
<sequence length="356" mass="38338">MRGLAVLSCVIGVLVAAPRANAQAHGVELQCNLSIRPYFADPYTGEHVRATPQDYELRTVGDRSHVDAQSDGWTVRSASMRIEYEIVERATGRAVLRDTAELACGRTLPHGTPEGVIELVPGRVFFGATITHGPDDAASCGGDGGPQQWYVVQLASPARLSLRLVSEFDATIYVREGAIDGPEVACRDRAARLETFDMHLPAGTYFVAVDGTHAFGRYRLVAFEDPVDPRAIESAPHGELHARDAIESELVPAASRYHGSCGGTQAPEHLYALRVDHAARFSFRLASRFDSALYLLAENGDELGCRSTVGLPGGWRQSRVALDLAPGVYWVVVDGESAVGGAGTYRLVSQELPAPE</sequence>
<evidence type="ECO:0000313" key="3">
    <source>
        <dbReference type="Proteomes" id="UP000034883"/>
    </source>
</evidence>
<name>A0A0F6YHD1_9BACT</name>
<gene>
    <name evidence="2" type="ORF">DB32_002084</name>
</gene>
<dbReference type="Proteomes" id="UP000034883">
    <property type="component" value="Chromosome"/>
</dbReference>
<dbReference type="RefSeq" id="WP_053232224.1">
    <property type="nucleotide sequence ID" value="NZ_CP011125.1"/>
</dbReference>
<dbReference type="STRING" id="927083.DB32_002084"/>
<keyword evidence="3" id="KW-1185">Reference proteome</keyword>
<dbReference type="AlphaFoldDB" id="A0A0F6YHD1"/>
<reference evidence="2 3" key="1">
    <citation type="submission" date="2015-03" db="EMBL/GenBank/DDBJ databases">
        <title>Genome assembly of Sandaracinus amylolyticus DSM 53668.</title>
        <authorList>
            <person name="Sharma G."/>
            <person name="Subramanian S."/>
        </authorList>
    </citation>
    <scope>NUCLEOTIDE SEQUENCE [LARGE SCALE GENOMIC DNA]</scope>
    <source>
        <strain evidence="2 3">DSM 53668</strain>
    </source>
</reference>
<feature type="chain" id="PRO_5002512277" description="Peptidase C-terminal archaeal/bacterial domain-containing protein" evidence="1">
    <location>
        <begin position="23"/>
        <end position="356"/>
    </location>
</feature>
<dbReference type="KEGG" id="samy:DB32_002084"/>
<evidence type="ECO:0000256" key="1">
    <source>
        <dbReference type="SAM" id="SignalP"/>
    </source>
</evidence>
<proteinExistence type="predicted"/>
<evidence type="ECO:0000313" key="2">
    <source>
        <dbReference type="EMBL" id="AKF04935.1"/>
    </source>
</evidence>